<dbReference type="GO" id="GO:0000160">
    <property type="term" value="P:phosphorelay signal transduction system"/>
    <property type="evidence" value="ECO:0007669"/>
    <property type="project" value="InterPro"/>
</dbReference>
<keyword evidence="2" id="KW-1185">Reference proteome</keyword>
<comment type="caution">
    <text evidence="1">The sequence shown here is derived from an EMBL/GenBank/DDBJ whole genome shotgun (WGS) entry which is preliminary data.</text>
</comment>
<dbReference type="EMBL" id="PVTD01000012">
    <property type="protein sequence ID" value="PRY20667.1"/>
    <property type="molecule type" value="Genomic_DNA"/>
</dbReference>
<gene>
    <name evidence="1" type="ORF">CLV78_11240</name>
</gene>
<evidence type="ECO:0000313" key="1">
    <source>
        <dbReference type="EMBL" id="PRY20667.1"/>
    </source>
</evidence>
<dbReference type="Gene3D" id="1.20.120.160">
    <property type="entry name" value="HPT domain"/>
    <property type="match status" value="1"/>
</dbReference>
<dbReference type="RefSeq" id="WP_106207485.1">
    <property type="nucleotide sequence ID" value="NZ_PVTD01000012.1"/>
</dbReference>
<proteinExistence type="predicted"/>
<organism evidence="1 2">
    <name type="scientific">Aliiruegeria haliotis</name>
    <dbReference type="NCBI Taxonomy" id="1280846"/>
    <lineage>
        <taxon>Bacteria</taxon>
        <taxon>Pseudomonadati</taxon>
        <taxon>Pseudomonadota</taxon>
        <taxon>Alphaproteobacteria</taxon>
        <taxon>Rhodobacterales</taxon>
        <taxon>Roseobacteraceae</taxon>
        <taxon>Aliiruegeria</taxon>
    </lineage>
</organism>
<reference evidence="1 2" key="1">
    <citation type="submission" date="2018-03" db="EMBL/GenBank/DDBJ databases">
        <title>Genomic Encyclopedia of Archaeal and Bacterial Type Strains, Phase II (KMG-II): from individual species to whole genera.</title>
        <authorList>
            <person name="Goeker M."/>
        </authorList>
    </citation>
    <scope>NUCLEOTIDE SEQUENCE [LARGE SCALE GENOMIC DNA]</scope>
    <source>
        <strain evidence="1 2">DSM 29328</strain>
    </source>
</reference>
<dbReference type="InterPro" id="IPR036641">
    <property type="entry name" value="HPT_dom_sf"/>
</dbReference>
<dbReference type="SUPFAM" id="SSF47226">
    <property type="entry name" value="Histidine-containing phosphotransfer domain, HPT domain"/>
    <property type="match status" value="1"/>
</dbReference>
<evidence type="ECO:0008006" key="3">
    <source>
        <dbReference type="Google" id="ProtNLM"/>
    </source>
</evidence>
<accession>A0A2T0RHQ4</accession>
<dbReference type="OrthoDB" id="7867809at2"/>
<name>A0A2T0RHQ4_9RHOB</name>
<protein>
    <recommendedName>
        <fullName evidence="3">Hpt domain-containing protein</fullName>
    </recommendedName>
</protein>
<evidence type="ECO:0000313" key="2">
    <source>
        <dbReference type="Proteomes" id="UP000239480"/>
    </source>
</evidence>
<sequence length="110" mass="12249">MIDWKRVCELREEIGPDEFDEVVDLFIEEVEMVMNRLRTDPRPGLYVEDLHFLKGCAMNIGFKLLARNCLTGEGIAAGGNPERVDIAGIIECYETSKQAFLEGVEGGLAA</sequence>
<dbReference type="Proteomes" id="UP000239480">
    <property type="component" value="Unassembled WGS sequence"/>
</dbReference>
<dbReference type="AlphaFoldDB" id="A0A2T0RHQ4"/>